<accession>A0A023BA36</accession>
<dbReference type="RefSeq" id="XP_011129511.1">
    <property type="nucleotide sequence ID" value="XM_011131209.1"/>
</dbReference>
<dbReference type="AlphaFoldDB" id="A0A023BA36"/>
<organism evidence="1 2">
    <name type="scientific">Gregarina niphandrodes</name>
    <name type="common">Septate eugregarine</name>
    <dbReference type="NCBI Taxonomy" id="110365"/>
    <lineage>
        <taxon>Eukaryota</taxon>
        <taxon>Sar</taxon>
        <taxon>Alveolata</taxon>
        <taxon>Apicomplexa</taxon>
        <taxon>Conoidasida</taxon>
        <taxon>Gregarinasina</taxon>
        <taxon>Eugregarinorida</taxon>
        <taxon>Gregarinidae</taxon>
        <taxon>Gregarina</taxon>
    </lineage>
</organism>
<dbReference type="GeneID" id="22911633"/>
<proteinExistence type="predicted"/>
<keyword evidence="2" id="KW-1185">Reference proteome</keyword>
<dbReference type="EMBL" id="AFNH02000323">
    <property type="protein sequence ID" value="EZG77528.1"/>
    <property type="molecule type" value="Genomic_DNA"/>
</dbReference>
<dbReference type="Proteomes" id="UP000019763">
    <property type="component" value="Unassembled WGS sequence"/>
</dbReference>
<dbReference type="VEuPathDB" id="CryptoDB:GNI_042440"/>
<sequence>MKSARSCKSSSVVLGTVMTASYVDETGCLSGTAGCRFERVDVLFGTSEHFAREEPFKLKLVVAVEKDKPHLRNKDWFTQPNQMQLKHGSKANLRAGPRTWFLFIDKMCRNIVLSLPIHLWFSVSDATRDHIVYGIGSAVAGSYAGAVREFMRTTSKTQLEEMRKAQYFVKILPLNKRVKRDKFWTG</sequence>
<protein>
    <submittedName>
        <fullName evidence="1">Uncharacterized protein</fullName>
    </submittedName>
</protein>
<comment type="caution">
    <text evidence="1">The sequence shown here is derived from an EMBL/GenBank/DDBJ whole genome shotgun (WGS) entry which is preliminary data.</text>
</comment>
<reference evidence="1" key="1">
    <citation type="submission" date="2013-12" db="EMBL/GenBank/DDBJ databases">
        <authorList>
            <person name="Omoto C.K."/>
            <person name="Sibley D."/>
            <person name="Venepally P."/>
            <person name="Hadjithomas M."/>
            <person name="Karamycheva S."/>
            <person name="Brunk B."/>
            <person name="Roos D."/>
            <person name="Caler E."/>
            <person name="Lorenzi H."/>
        </authorList>
    </citation>
    <scope>NUCLEOTIDE SEQUENCE</scope>
</reference>
<gene>
    <name evidence="1" type="ORF">GNI_042440</name>
</gene>
<name>A0A023BA36_GRENI</name>
<evidence type="ECO:0000313" key="1">
    <source>
        <dbReference type="EMBL" id="EZG77528.1"/>
    </source>
</evidence>
<evidence type="ECO:0000313" key="2">
    <source>
        <dbReference type="Proteomes" id="UP000019763"/>
    </source>
</evidence>